<evidence type="ECO:0000256" key="14">
    <source>
        <dbReference type="ARBA" id="ARBA00023288"/>
    </source>
</evidence>
<accession>A0ABW3KC30</accession>
<comment type="subcellular location">
    <subcellularLocation>
        <location evidence="1">Cell outer membrane</location>
        <topology evidence="1">Multi-pass membrane protein</topology>
    </subcellularLocation>
</comment>
<dbReference type="RefSeq" id="WP_377584991.1">
    <property type="nucleotide sequence ID" value="NZ_JBHTKA010000015.1"/>
</dbReference>
<dbReference type="EMBL" id="JBHTKA010000015">
    <property type="protein sequence ID" value="MFD1002990.1"/>
    <property type="molecule type" value="Genomic_DNA"/>
</dbReference>
<comment type="caution">
    <text evidence="18">The sequence shown here is derived from an EMBL/GenBank/DDBJ whole genome shotgun (WGS) entry which is preliminary data.</text>
</comment>
<keyword evidence="10" id="KW-0626">Porin</keyword>
<keyword evidence="3" id="KW-0813">Transport</keyword>
<keyword evidence="9" id="KW-0406">Ion transport</keyword>
<evidence type="ECO:0000256" key="6">
    <source>
        <dbReference type="ARBA" id="ARBA00022692"/>
    </source>
</evidence>
<feature type="transmembrane region" description="Helical" evidence="15">
    <location>
        <begin position="244"/>
        <end position="265"/>
    </location>
</feature>
<evidence type="ECO:0000256" key="10">
    <source>
        <dbReference type="ARBA" id="ARBA00023114"/>
    </source>
</evidence>
<evidence type="ECO:0000259" key="17">
    <source>
        <dbReference type="Pfam" id="PF22461"/>
    </source>
</evidence>
<keyword evidence="14" id="KW-0449">Lipoprotein</keyword>
<evidence type="ECO:0000259" key="16">
    <source>
        <dbReference type="Pfam" id="PF02563"/>
    </source>
</evidence>
<organism evidence="18 19">
    <name type="scientific">Ohtaekwangia kribbensis</name>
    <dbReference type="NCBI Taxonomy" id="688913"/>
    <lineage>
        <taxon>Bacteria</taxon>
        <taxon>Pseudomonadati</taxon>
        <taxon>Bacteroidota</taxon>
        <taxon>Cytophagia</taxon>
        <taxon>Cytophagales</taxon>
        <taxon>Fulvivirgaceae</taxon>
        <taxon>Ohtaekwangia</taxon>
    </lineage>
</organism>
<dbReference type="PANTHER" id="PTHR33619:SF3">
    <property type="entry name" value="POLYSACCHARIDE EXPORT PROTEIN GFCE-RELATED"/>
    <property type="match status" value="1"/>
</dbReference>
<evidence type="ECO:0000313" key="19">
    <source>
        <dbReference type="Proteomes" id="UP001597112"/>
    </source>
</evidence>
<protein>
    <submittedName>
        <fullName evidence="18">Polysaccharide biosynthesis/export family protein</fullName>
    </submittedName>
</protein>
<dbReference type="Gene3D" id="3.10.560.10">
    <property type="entry name" value="Outer membrane lipoprotein wza domain like"/>
    <property type="match status" value="1"/>
</dbReference>
<evidence type="ECO:0000256" key="2">
    <source>
        <dbReference type="ARBA" id="ARBA00009450"/>
    </source>
</evidence>
<evidence type="ECO:0000256" key="8">
    <source>
        <dbReference type="ARBA" id="ARBA00023047"/>
    </source>
</evidence>
<feature type="domain" description="SLBB" evidence="17">
    <location>
        <begin position="155"/>
        <end position="233"/>
    </location>
</feature>
<gene>
    <name evidence="18" type="ORF">ACFQ21_26935</name>
</gene>
<keyword evidence="19" id="KW-1185">Reference proteome</keyword>
<dbReference type="InterPro" id="IPR049712">
    <property type="entry name" value="Poly_export"/>
</dbReference>
<keyword evidence="11 15" id="KW-0472">Membrane</keyword>
<dbReference type="InterPro" id="IPR003715">
    <property type="entry name" value="Poly_export_N"/>
</dbReference>
<proteinExistence type="inferred from homology"/>
<keyword evidence="8" id="KW-0625">Polysaccharide transport</keyword>
<dbReference type="Pfam" id="PF02563">
    <property type="entry name" value="Poly_export"/>
    <property type="match status" value="1"/>
</dbReference>
<evidence type="ECO:0000256" key="9">
    <source>
        <dbReference type="ARBA" id="ARBA00023065"/>
    </source>
</evidence>
<comment type="similarity">
    <text evidence="2">Belongs to the BexD/CtrA/VexA family.</text>
</comment>
<dbReference type="Proteomes" id="UP001597112">
    <property type="component" value="Unassembled WGS sequence"/>
</dbReference>
<dbReference type="PANTHER" id="PTHR33619">
    <property type="entry name" value="POLYSACCHARIDE EXPORT PROTEIN GFCE-RELATED"/>
    <property type="match status" value="1"/>
</dbReference>
<sequence length="267" mass="29999">MTRIWLILGVLVLLLGACVPNRKIVYLQKDDLKHRDEIPKDTILRSHTLKIREYRIQPLDILSINFETLSKENDAFDFLSKLNVNAGSSGGGSGSSGAMMNGILVDTKGEIDYPVLGRVKVGGLTLFQAKDSIQKKASQFLPDVVVRVRMLNFRYTVLGEVNSEQTVLSTNTRLTMMEAIGLAGGLSELADRSHVKVLRQSGDSTKVFYVNLLKEEYVESPYYFVQQNDVIIVPPLRQRPFRRYFTNNLGIITTTISFIVLIVTLSR</sequence>
<evidence type="ECO:0000256" key="7">
    <source>
        <dbReference type="ARBA" id="ARBA00022729"/>
    </source>
</evidence>
<evidence type="ECO:0000256" key="5">
    <source>
        <dbReference type="ARBA" id="ARBA00022597"/>
    </source>
</evidence>
<evidence type="ECO:0000256" key="13">
    <source>
        <dbReference type="ARBA" id="ARBA00023237"/>
    </source>
</evidence>
<evidence type="ECO:0000256" key="4">
    <source>
        <dbReference type="ARBA" id="ARBA00022452"/>
    </source>
</evidence>
<evidence type="ECO:0000256" key="15">
    <source>
        <dbReference type="SAM" id="Phobius"/>
    </source>
</evidence>
<keyword evidence="13" id="KW-0998">Cell outer membrane</keyword>
<evidence type="ECO:0000256" key="3">
    <source>
        <dbReference type="ARBA" id="ARBA00022448"/>
    </source>
</evidence>
<evidence type="ECO:0000256" key="11">
    <source>
        <dbReference type="ARBA" id="ARBA00023136"/>
    </source>
</evidence>
<feature type="domain" description="Polysaccharide export protein N-terminal" evidence="16">
    <location>
        <begin position="52"/>
        <end position="150"/>
    </location>
</feature>
<reference evidence="19" key="1">
    <citation type="journal article" date="2019" name="Int. J. Syst. Evol. Microbiol.">
        <title>The Global Catalogue of Microorganisms (GCM) 10K type strain sequencing project: providing services to taxonomists for standard genome sequencing and annotation.</title>
        <authorList>
            <consortium name="The Broad Institute Genomics Platform"/>
            <consortium name="The Broad Institute Genome Sequencing Center for Infectious Disease"/>
            <person name="Wu L."/>
            <person name="Ma J."/>
        </authorList>
    </citation>
    <scope>NUCLEOTIDE SEQUENCE [LARGE SCALE GENOMIC DNA]</scope>
    <source>
        <strain evidence="19">CCUG 58938</strain>
    </source>
</reference>
<evidence type="ECO:0000313" key="18">
    <source>
        <dbReference type="EMBL" id="MFD1002990.1"/>
    </source>
</evidence>
<keyword evidence="12" id="KW-0564">Palmitate</keyword>
<keyword evidence="7" id="KW-0732">Signal</keyword>
<evidence type="ECO:0000256" key="1">
    <source>
        <dbReference type="ARBA" id="ARBA00004571"/>
    </source>
</evidence>
<keyword evidence="15" id="KW-1133">Transmembrane helix</keyword>
<dbReference type="PROSITE" id="PS51257">
    <property type="entry name" value="PROKAR_LIPOPROTEIN"/>
    <property type="match status" value="1"/>
</dbReference>
<keyword evidence="6 15" id="KW-0812">Transmembrane</keyword>
<keyword evidence="4" id="KW-1134">Transmembrane beta strand</keyword>
<dbReference type="InterPro" id="IPR054765">
    <property type="entry name" value="SLBB_dom"/>
</dbReference>
<keyword evidence="5" id="KW-0762">Sugar transport</keyword>
<name>A0ABW3KC30_9BACT</name>
<dbReference type="Pfam" id="PF22461">
    <property type="entry name" value="SLBB_2"/>
    <property type="match status" value="1"/>
</dbReference>
<evidence type="ECO:0000256" key="12">
    <source>
        <dbReference type="ARBA" id="ARBA00023139"/>
    </source>
</evidence>